<reference evidence="1" key="1">
    <citation type="submission" date="2021-06" db="EMBL/GenBank/DDBJ databases">
        <title>Updating the genus Pseudomonas: Description of 43 new species and partition of the Pseudomonas putida group.</title>
        <authorList>
            <person name="Girard L."/>
            <person name="Lood C."/>
            <person name="Vandamme P."/>
            <person name="Rokni-Zadeh H."/>
            <person name="van Noort V."/>
            <person name="Hofte M."/>
            <person name="Lavigne R."/>
            <person name="De Mot R."/>
        </authorList>
    </citation>
    <scope>NUCLEOTIDE SEQUENCE</scope>
    <source>
        <strain evidence="1">CMR12a</strain>
    </source>
</reference>
<dbReference type="EMBL" id="CP077074">
    <property type="protein sequence ID" value="QXH37897.1"/>
    <property type="molecule type" value="Genomic_DNA"/>
</dbReference>
<gene>
    <name evidence="1" type="ORF">KSS89_16530</name>
</gene>
<keyword evidence="2" id="KW-1185">Reference proteome</keyword>
<accession>A0ABX8MFN6</accession>
<evidence type="ECO:0000313" key="1">
    <source>
        <dbReference type="EMBL" id="QXH37897.1"/>
    </source>
</evidence>
<dbReference type="RefSeq" id="WP_124346922.1">
    <property type="nucleotide sequence ID" value="NZ_CP027706.1"/>
</dbReference>
<name>A0ABX8MFN6_9PSED</name>
<protein>
    <submittedName>
        <fullName evidence="1">PcfJ domain-containing protein</fullName>
    </submittedName>
</protein>
<evidence type="ECO:0000313" key="2">
    <source>
        <dbReference type="Proteomes" id="UP000693952"/>
    </source>
</evidence>
<proteinExistence type="predicted"/>
<sequence>MEAPQDTTHPFEADPTLKCYSAKQVAVASTWAEHFCIPAARRRQFLRDYLRSTSSTRCWTTSVVHQGQTLVICRLGSMLQWFDGRSIKAAIITKQSRIPLSTPSSRAALGLAGRLENLRRISAGAVLTSFCRSARHLGQQLVQEDLGETFAGVTLQSDEVRGPHRRYTRPRTNFYMKQIGSSIKAFCSHLDPAILFALRSARCPDPRVYNWLAAGDQTRRLQAIKAQPVLIPLIVILSYSSDDLPLWPTQGELKYEAPPWPTVQELTPAHGTITPGAEANLIGAAADQGISISDVLSWLFKAPKSSIRFLGTCRPGHIGGALSQLQREGRNAGWHHLLLGATAGNRRPRNRSDWKVFLDLIQQLPYEILFHVSQQKLNLNLLFKGCPTSWNDSTWPYVIAGIKDYTEIYRNLEHKKLDARKKVSDFFLRSNYAEIANKVELFHQDLPRIRAQIDNALGALEEADELFEWPPLLLSGPITCPNGIEIIELLCPNDLFEEELRMRHCVGSYDYSTYRGDCRIISLRHNSNSLATAELRIDKKTTSSSKNPRVLCAQLRAHRNAPVSTGTPAKTAFDWFLTQLNSGAITSNLSWPNLTRGMARYTRSSRQELLEEEVANWVDRHLVGRA</sequence>
<dbReference type="Proteomes" id="UP000693952">
    <property type="component" value="Chromosome"/>
</dbReference>
<organism evidence="1 2">
    <name type="scientific">Pseudomonas sessilinigenes</name>
    <dbReference type="NCBI Taxonomy" id="658629"/>
    <lineage>
        <taxon>Bacteria</taxon>
        <taxon>Pseudomonadati</taxon>
        <taxon>Pseudomonadota</taxon>
        <taxon>Gammaproteobacteria</taxon>
        <taxon>Pseudomonadales</taxon>
        <taxon>Pseudomonadaceae</taxon>
        <taxon>Pseudomonas</taxon>
    </lineage>
</organism>